<keyword evidence="2" id="KW-1185">Reference proteome</keyword>
<dbReference type="EMBL" id="KY065482">
    <property type="protein sequence ID" value="APD23335.1"/>
    <property type="molecule type" value="Genomic_DNA"/>
</dbReference>
<dbReference type="Proteomes" id="UP000224292">
    <property type="component" value="Segment"/>
</dbReference>
<evidence type="ECO:0000313" key="1">
    <source>
        <dbReference type="EMBL" id="APD23335.1"/>
    </source>
</evidence>
<dbReference type="InterPro" id="IPR012865">
    <property type="entry name" value="DUF1642"/>
</dbReference>
<proteinExistence type="predicted"/>
<dbReference type="Pfam" id="PF07852">
    <property type="entry name" value="DUF1642"/>
    <property type="match status" value="1"/>
</dbReference>
<sequence length="231" mass="26906">MNIKALIKKYEAVECVVGIVSGKTILKTVLRDLEQLDEPQKVKVPQFVAEWIEEARKACKDVAELFEFDFTNDEVRKWFMQERPFDLVARAWLDGYEVEKEKRYFVSLNNGQPLTKTQSGKVLYFNQNIITGNYKFTRKELEEGMKNQSKRIKIPMEIRPFDVGYRIVNKHGQALALKNGASIFALPSLAEKAIKKEFSKNDPDFDIEKHFVEEVAIVNLSKFHSYFEDRV</sequence>
<organism evidence="1 2">
    <name type="scientific">Streptococcus phage IPP42</name>
    <dbReference type="NCBI Taxonomy" id="1916181"/>
    <lineage>
        <taxon>Viruses</taxon>
        <taxon>Duplodnaviria</taxon>
        <taxon>Heunggongvirae</taxon>
        <taxon>Uroviricota</taxon>
        <taxon>Caudoviricetes</taxon>
        <taxon>Mcshanvirinae</taxon>
        <taxon>Adrianbuildvirus</taxon>
        <taxon>Adrianbuildvirus IPP42</taxon>
    </lineage>
</organism>
<evidence type="ECO:0008006" key="3">
    <source>
        <dbReference type="Google" id="ProtNLM"/>
    </source>
</evidence>
<name>A0A1S5SCL9_9CAUD</name>
<protein>
    <recommendedName>
        <fullName evidence="3">DUF1642 domain-containing protein</fullName>
    </recommendedName>
</protein>
<reference evidence="1 2" key="1">
    <citation type="journal article" date="2017" name="Sci. Rep.">
        <title>Pneumococcal prophages are diverse, but not without structure or history.</title>
        <authorList>
            <person name="Brueggemann A.B."/>
            <person name="Harrold C.L."/>
            <person name="Rezaei Javan R."/>
            <person name="van Tonder A.J."/>
            <person name="McDonnell A.J."/>
            <person name="Edwards B.A."/>
        </authorList>
    </citation>
    <scope>NUCLEOTIDE SEQUENCE [LARGE SCALE GENOMIC DNA]</scope>
</reference>
<evidence type="ECO:0000313" key="2">
    <source>
        <dbReference type="Proteomes" id="UP000224292"/>
    </source>
</evidence>
<accession>A0A1S5SCL9</accession>
<gene>
    <name evidence="1" type="ORF">IPP42_00019</name>
</gene>